<proteinExistence type="predicted"/>
<comment type="caution">
    <text evidence="1">The sequence shown here is derived from an EMBL/GenBank/DDBJ whole genome shotgun (WGS) entry which is preliminary data.</text>
</comment>
<reference evidence="1 2" key="1">
    <citation type="journal article" date="2019" name="Int. J. Syst. Evol. Microbiol.">
        <title>The Global Catalogue of Microorganisms (GCM) 10K type strain sequencing project: providing services to taxonomists for standard genome sequencing and annotation.</title>
        <authorList>
            <consortium name="The Broad Institute Genomics Platform"/>
            <consortium name="The Broad Institute Genome Sequencing Center for Infectious Disease"/>
            <person name="Wu L."/>
            <person name="Ma J."/>
        </authorList>
    </citation>
    <scope>NUCLEOTIDE SEQUENCE [LARGE SCALE GENOMIC DNA]</scope>
    <source>
        <strain evidence="1 2">JCM 3053</strain>
    </source>
</reference>
<dbReference type="Proteomes" id="UP001501474">
    <property type="component" value="Unassembled WGS sequence"/>
</dbReference>
<accession>A0ABN3DGA0</accession>
<gene>
    <name evidence="1" type="ORF">GCM10010104_24620</name>
</gene>
<name>A0ABN3DGA0_9ACTN</name>
<organism evidence="1 2">
    <name type="scientific">Streptomyces indiaensis</name>
    <dbReference type="NCBI Taxonomy" id="284033"/>
    <lineage>
        <taxon>Bacteria</taxon>
        <taxon>Bacillati</taxon>
        <taxon>Actinomycetota</taxon>
        <taxon>Actinomycetes</taxon>
        <taxon>Kitasatosporales</taxon>
        <taxon>Streptomycetaceae</taxon>
        <taxon>Streptomyces</taxon>
    </lineage>
</organism>
<dbReference type="EMBL" id="BAAART010000055">
    <property type="protein sequence ID" value="GAA2230363.1"/>
    <property type="molecule type" value="Genomic_DNA"/>
</dbReference>
<keyword evidence="2" id="KW-1185">Reference proteome</keyword>
<evidence type="ECO:0000313" key="2">
    <source>
        <dbReference type="Proteomes" id="UP001501474"/>
    </source>
</evidence>
<evidence type="ECO:0000313" key="1">
    <source>
        <dbReference type="EMBL" id="GAA2230363.1"/>
    </source>
</evidence>
<protein>
    <submittedName>
        <fullName evidence="1">Uncharacterized protein</fullName>
    </submittedName>
</protein>
<sequence length="84" mass="8986">MGNARLVGALSRVSARRDGPLDRPALELLVLNIQAAIDHVDPYVLPGGTGVVAVIEPGTALVKPVQIPRDTTECRPSRGRLRPR</sequence>